<dbReference type="Proteomes" id="UP000578091">
    <property type="component" value="Unassembled WGS sequence"/>
</dbReference>
<dbReference type="EMBL" id="JACCKA010000086">
    <property type="protein sequence ID" value="NZA27781.1"/>
    <property type="molecule type" value="Genomic_DNA"/>
</dbReference>
<evidence type="ECO:0000313" key="2">
    <source>
        <dbReference type="EMBL" id="NZA27781.1"/>
    </source>
</evidence>
<organism evidence="2 3">
    <name type="scientific">Luteimonas salinisoli</name>
    <dbReference type="NCBI Taxonomy" id="2752307"/>
    <lineage>
        <taxon>Bacteria</taxon>
        <taxon>Pseudomonadati</taxon>
        <taxon>Pseudomonadota</taxon>
        <taxon>Gammaproteobacteria</taxon>
        <taxon>Lysobacterales</taxon>
        <taxon>Lysobacteraceae</taxon>
        <taxon>Luteimonas</taxon>
    </lineage>
</organism>
<evidence type="ECO:0000313" key="3">
    <source>
        <dbReference type="Proteomes" id="UP000578091"/>
    </source>
</evidence>
<feature type="chain" id="PRO_5032735773" evidence="1">
    <location>
        <begin position="19"/>
        <end position="140"/>
    </location>
</feature>
<reference evidence="2 3" key="1">
    <citation type="submission" date="2020-07" db="EMBL/GenBank/DDBJ databases">
        <title>Luteimonas sp. SJ-92.</title>
        <authorList>
            <person name="Huang X.-X."/>
            <person name="Xu L."/>
            <person name="Sun J.-Q."/>
        </authorList>
    </citation>
    <scope>NUCLEOTIDE SEQUENCE [LARGE SCALE GENOMIC DNA]</scope>
    <source>
        <strain evidence="2 3">SJ-92</strain>
    </source>
</reference>
<protein>
    <submittedName>
        <fullName evidence="2">Uncharacterized protein</fullName>
    </submittedName>
</protein>
<keyword evidence="3" id="KW-1185">Reference proteome</keyword>
<proteinExistence type="predicted"/>
<dbReference type="AlphaFoldDB" id="A0A853JEL9"/>
<evidence type="ECO:0000256" key="1">
    <source>
        <dbReference type="SAM" id="SignalP"/>
    </source>
</evidence>
<dbReference type="RefSeq" id="WP_180679548.1">
    <property type="nucleotide sequence ID" value="NZ_JACCKA010000086.1"/>
</dbReference>
<feature type="signal peptide" evidence="1">
    <location>
        <begin position="1"/>
        <end position="18"/>
    </location>
</feature>
<gene>
    <name evidence="2" type="ORF">H0E84_15490</name>
</gene>
<name>A0A853JEL9_9GAMM</name>
<keyword evidence="1" id="KW-0732">Signal</keyword>
<accession>A0A853JEL9</accession>
<sequence length="140" mass="14825">MKIIAAIAALLLPLQLSAGHPAATVPDRFVGHWAGSPGSCDAHIDDLILRIAPNHISYWESEGPIEAVVVRGDEIALISELSGEGETWLATAKFTLSADGRRLIDRTSAPGRELVRHRCASAGGARSANSFRPVPLRGIA</sequence>
<comment type="caution">
    <text evidence="2">The sequence shown here is derived from an EMBL/GenBank/DDBJ whole genome shotgun (WGS) entry which is preliminary data.</text>
</comment>